<name>A0AAV1F366_XYRNO</name>
<keyword evidence="2" id="KW-0812">Transmembrane</keyword>
<organism evidence="5 6">
    <name type="scientific">Xyrichtys novacula</name>
    <name type="common">Pearly razorfish</name>
    <name type="synonym">Hemipteronotus novacula</name>
    <dbReference type="NCBI Taxonomy" id="13765"/>
    <lineage>
        <taxon>Eukaryota</taxon>
        <taxon>Metazoa</taxon>
        <taxon>Chordata</taxon>
        <taxon>Craniata</taxon>
        <taxon>Vertebrata</taxon>
        <taxon>Euteleostomi</taxon>
        <taxon>Actinopterygii</taxon>
        <taxon>Neopterygii</taxon>
        <taxon>Teleostei</taxon>
        <taxon>Neoteleostei</taxon>
        <taxon>Acanthomorphata</taxon>
        <taxon>Eupercaria</taxon>
        <taxon>Labriformes</taxon>
        <taxon>Labridae</taxon>
        <taxon>Xyrichtys</taxon>
    </lineage>
</organism>
<dbReference type="Proteomes" id="UP001178508">
    <property type="component" value="Chromosome 4"/>
</dbReference>
<evidence type="ECO:0000256" key="2">
    <source>
        <dbReference type="SAM" id="Phobius"/>
    </source>
</evidence>
<feature type="chain" id="PRO_5043897749" evidence="3">
    <location>
        <begin position="20"/>
        <end position="540"/>
    </location>
</feature>
<dbReference type="GO" id="GO:0030368">
    <property type="term" value="F:interleukin-17 receptor activity"/>
    <property type="evidence" value="ECO:0007669"/>
    <property type="project" value="InterPro"/>
</dbReference>
<dbReference type="EMBL" id="OY660867">
    <property type="protein sequence ID" value="CAJ1055067.1"/>
    <property type="molecule type" value="Genomic_DNA"/>
</dbReference>
<accession>A0AAV1F366</accession>
<dbReference type="AlphaFoldDB" id="A0AAV1F366"/>
<evidence type="ECO:0000259" key="4">
    <source>
        <dbReference type="Pfam" id="PF15037"/>
    </source>
</evidence>
<feature type="domain" description="Interleukin-17 receptor C/E N-terminal" evidence="4">
    <location>
        <begin position="119"/>
        <end position="354"/>
    </location>
</feature>
<sequence>MILLVALLMSSWCLGLSGAAALERIDKCGTRCSKGIRCKTKPHYFFQPPCQNPGEGLNVSIFQNVSLSTVMRCEGRQKCSLHLRIKTALQLAESIRGLSICTVTAGMMSNCEISSFKKASHQLKVEVENDCAEISPSQHVKITVKTVPSYCGITWTGTYKAPDCSNIDLQRNVPECITGRLSYKVIPEKKELRVNVSDMLEDHDYHLRLCKKDFICAGTGAHTLIKKEEPVKSATFSFPQPLPCLCIEGWSAVTDALRVQVCPFKDRMEELWVGINFDPLRETLSWEPACPVTAVVRLCQIRDDGVCVDLPRASQNVSRAKVSFTKVDPHPQLCMKFTTGSQSWTRCPFADSRFQAWELAETKREGHKSVEMSSRITANFSVELCVKPEGSDECKVSETSIIHVEKNKAVGLTLKGKLCNTCIQVKRLHIDFGATVTHCFQDCNKTSPLSLGISRQASKPLRWVVITAGICLSCIIIVTLSLHVMLTVYQKRKQKRDAGYTSEKQTDVAPECVISAFQTQALVPDSPPCWNTEKAILISD</sequence>
<keyword evidence="2" id="KW-1133">Transmembrane helix</keyword>
<protein>
    <submittedName>
        <fullName evidence="5">Interleukin-17 receptor E-like isoform X2</fullName>
    </submittedName>
</protein>
<evidence type="ECO:0000313" key="5">
    <source>
        <dbReference type="EMBL" id="CAJ1055067.1"/>
    </source>
</evidence>
<keyword evidence="2" id="KW-0472">Membrane</keyword>
<feature type="transmembrane region" description="Helical" evidence="2">
    <location>
        <begin position="463"/>
        <end position="486"/>
    </location>
</feature>
<feature type="signal peptide" evidence="3">
    <location>
        <begin position="1"/>
        <end position="19"/>
    </location>
</feature>
<evidence type="ECO:0000313" key="6">
    <source>
        <dbReference type="Proteomes" id="UP001178508"/>
    </source>
</evidence>
<dbReference type="InterPro" id="IPR039465">
    <property type="entry name" value="IL-17_rcpt-like"/>
</dbReference>
<dbReference type="PANTHER" id="PTHR15583">
    <property type="entry name" value="INTERLEUKIN-17 RECEPTOR"/>
    <property type="match status" value="1"/>
</dbReference>
<dbReference type="Pfam" id="PF15037">
    <property type="entry name" value="IL17_R_N"/>
    <property type="match status" value="1"/>
</dbReference>
<dbReference type="PANTHER" id="PTHR15583:SF10">
    <property type="entry name" value="INTERLEUKIN-17 RECEPTOR E-LIKE-RELATED"/>
    <property type="match status" value="1"/>
</dbReference>
<proteinExistence type="predicted"/>
<evidence type="ECO:0000256" key="1">
    <source>
        <dbReference type="ARBA" id="ARBA00022729"/>
    </source>
</evidence>
<keyword evidence="6" id="KW-1185">Reference proteome</keyword>
<reference evidence="5" key="1">
    <citation type="submission" date="2023-08" db="EMBL/GenBank/DDBJ databases">
        <authorList>
            <person name="Alioto T."/>
            <person name="Alioto T."/>
            <person name="Gomez Garrido J."/>
        </authorList>
    </citation>
    <scope>NUCLEOTIDE SEQUENCE</scope>
</reference>
<evidence type="ECO:0000256" key="3">
    <source>
        <dbReference type="SAM" id="SignalP"/>
    </source>
</evidence>
<dbReference type="InterPro" id="IPR027841">
    <property type="entry name" value="IL-17_rcpt_C/E_N"/>
</dbReference>
<gene>
    <name evidence="5" type="ORF">XNOV1_A009392</name>
</gene>
<keyword evidence="5" id="KW-0675">Receptor</keyword>
<keyword evidence="1 3" id="KW-0732">Signal</keyword>